<accession>A0A3A9K3D3</accession>
<dbReference type="SMART" id="SM00382">
    <property type="entry name" value="AAA"/>
    <property type="match status" value="1"/>
</dbReference>
<name>A0A3A9K3D3_9BACI</name>
<dbReference type="GO" id="GO:0016887">
    <property type="term" value="F:ATP hydrolysis activity"/>
    <property type="evidence" value="ECO:0007669"/>
    <property type="project" value="InterPro"/>
</dbReference>
<dbReference type="Pfam" id="PF00005">
    <property type="entry name" value="ABC_tran"/>
    <property type="match status" value="1"/>
</dbReference>
<dbReference type="PROSITE" id="PS00211">
    <property type="entry name" value="ABC_TRANSPORTER_1"/>
    <property type="match status" value="1"/>
</dbReference>
<comment type="caution">
    <text evidence="5">The sequence shown here is derived from an EMBL/GenBank/DDBJ whole genome shotgun (WGS) entry which is preliminary data.</text>
</comment>
<dbReference type="CDD" id="cd03230">
    <property type="entry name" value="ABC_DR_subfamily_A"/>
    <property type="match status" value="1"/>
</dbReference>
<dbReference type="RefSeq" id="WP_110937336.1">
    <property type="nucleotide sequence ID" value="NZ_KZ614146.1"/>
</dbReference>
<dbReference type="Gene3D" id="3.40.50.300">
    <property type="entry name" value="P-loop containing nucleotide triphosphate hydrolases"/>
    <property type="match status" value="1"/>
</dbReference>
<sequence length="235" mass="26677">MEILCVDLHHAGYSDNKKTIKNIHFQLQQGELVGLIGPNGAGKSTIIKTILGLLEEVDGEINIAGNNRYAYIPEHPVYYEEFTLWEHIELAKAVNNIEDANFYQRAEQLISLFRLEHVKHHFPGSFSKGMQQKLMIIVAILIKPTLYIVDEPFIGLDPKAIKDFLSIIDEERQRGAAILMSTHVLDTAEKICDRFLLVNQGELIAAGTLDEVRAVSVPEASLMDCFYYFMENEKR</sequence>
<evidence type="ECO:0000313" key="6">
    <source>
        <dbReference type="Proteomes" id="UP000281498"/>
    </source>
</evidence>
<dbReference type="GO" id="GO:0005524">
    <property type="term" value="F:ATP binding"/>
    <property type="evidence" value="ECO:0007669"/>
    <property type="project" value="UniProtKB-KW"/>
</dbReference>
<dbReference type="AlphaFoldDB" id="A0A3A9K3D3"/>
<evidence type="ECO:0000256" key="1">
    <source>
        <dbReference type="ARBA" id="ARBA00022448"/>
    </source>
</evidence>
<keyword evidence="1" id="KW-0813">Transport</keyword>
<dbReference type="InterPro" id="IPR017871">
    <property type="entry name" value="ABC_transporter-like_CS"/>
</dbReference>
<keyword evidence="3 5" id="KW-0067">ATP-binding</keyword>
<proteinExistence type="predicted"/>
<dbReference type="InterPro" id="IPR003439">
    <property type="entry name" value="ABC_transporter-like_ATP-bd"/>
</dbReference>
<dbReference type="EMBL" id="PDOE01000004">
    <property type="protein sequence ID" value="RKL67177.1"/>
    <property type="molecule type" value="Genomic_DNA"/>
</dbReference>
<organism evidence="5 6">
    <name type="scientific">Salipaludibacillus neizhouensis</name>
    <dbReference type="NCBI Taxonomy" id="885475"/>
    <lineage>
        <taxon>Bacteria</taxon>
        <taxon>Bacillati</taxon>
        <taxon>Bacillota</taxon>
        <taxon>Bacilli</taxon>
        <taxon>Bacillales</taxon>
        <taxon>Bacillaceae</taxon>
    </lineage>
</organism>
<evidence type="ECO:0000256" key="3">
    <source>
        <dbReference type="ARBA" id="ARBA00022840"/>
    </source>
</evidence>
<dbReference type="OrthoDB" id="9804819at2"/>
<evidence type="ECO:0000313" key="5">
    <source>
        <dbReference type="EMBL" id="RKL67177.1"/>
    </source>
</evidence>
<dbReference type="PROSITE" id="PS50893">
    <property type="entry name" value="ABC_TRANSPORTER_2"/>
    <property type="match status" value="1"/>
</dbReference>
<reference evidence="5 6" key="1">
    <citation type="submission" date="2017-10" db="EMBL/GenBank/DDBJ databases">
        <title>Bacillus sp. nov., a halophilic bacterium isolated from a Keqin Lake.</title>
        <authorList>
            <person name="Wang H."/>
        </authorList>
    </citation>
    <scope>NUCLEOTIDE SEQUENCE [LARGE SCALE GENOMIC DNA]</scope>
    <source>
        <strain evidence="5 6">KCTC 13187</strain>
    </source>
</reference>
<dbReference type="InterPro" id="IPR003593">
    <property type="entry name" value="AAA+_ATPase"/>
</dbReference>
<dbReference type="SUPFAM" id="SSF52540">
    <property type="entry name" value="P-loop containing nucleoside triphosphate hydrolases"/>
    <property type="match status" value="1"/>
</dbReference>
<feature type="domain" description="ABC transporter" evidence="4">
    <location>
        <begin position="3"/>
        <end position="225"/>
    </location>
</feature>
<evidence type="ECO:0000256" key="2">
    <source>
        <dbReference type="ARBA" id="ARBA00022741"/>
    </source>
</evidence>
<dbReference type="PANTHER" id="PTHR42939">
    <property type="entry name" value="ABC TRANSPORTER ATP-BINDING PROTEIN ALBC-RELATED"/>
    <property type="match status" value="1"/>
</dbReference>
<protein>
    <submittedName>
        <fullName evidence="5">ABC transporter ATP-binding protein</fullName>
    </submittedName>
</protein>
<dbReference type="PANTHER" id="PTHR42939:SF2">
    <property type="entry name" value="ABC-TYPE TRANSPORTER ATP-BINDING PROTEIN ECSA"/>
    <property type="match status" value="1"/>
</dbReference>
<gene>
    <name evidence="5" type="ORF">CR203_11750</name>
</gene>
<keyword evidence="6" id="KW-1185">Reference proteome</keyword>
<dbReference type="InterPro" id="IPR051782">
    <property type="entry name" value="ABC_Transporter_VariousFunc"/>
</dbReference>
<evidence type="ECO:0000259" key="4">
    <source>
        <dbReference type="PROSITE" id="PS50893"/>
    </source>
</evidence>
<keyword evidence="2" id="KW-0547">Nucleotide-binding</keyword>
<dbReference type="InterPro" id="IPR027417">
    <property type="entry name" value="P-loop_NTPase"/>
</dbReference>
<dbReference type="Proteomes" id="UP000281498">
    <property type="component" value="Unassembled WGS sequence"/>
</dbReference>